<dbReference type="PROSITE" id="PS00903">
    <property type="entry name" value="CYT_DCMP_DEAMINASES_1"/>
    <property type="match status" value="1"/>
</dbReference>
<dbReference type="OrthoDB" id="6710946at2759"/>
<keyword evidence="6" id="KW-0862">Zinc</keyword>
<comment type="caution">
    <text evidence="10">The sequence shown here is derived from an EMBL/GenBank/DDBJ whole genome shotgun (WGS) entry which is preliminary data.</text>
</comment>
<keyword evidence="11" id="KW-1185">Reference proteome</keyword>
<dbReference type="CDD" id="cd01286">
    <property type="entry name" value="deoxycytidylate_deaminase"/>
    <property type="match status" value="1"/>
</dbReference>
<evidence type="ECO:0000256" key="2">
    <source>
        <dbReference type="ARBA" id="ARBA00006576"/>
    </source>
</evidence>
<sequence length="274" mass="31551">MLILIYGAPQSGKKEVLEYLKTKDFVDVKFSVSMYSNIIIENKWTQNNVCLIPCLEKAKEVLERPSVRLLIIFAPTNSEWRNNIADDIFYQEILPFLSNSRYDISLLNNFSTLDDLKINIDKCLLGMRPSWDQYFMNIAFAISERSNCMKRKVGCVITKNNRVVSAGYNGTPTGMANCHDYGCKRCNSNARRNVDLHNCLCVHAEENALLSIDFSAAQHCTLYVTTFPCILCCRKIVQMQISRIVYWRNYDEESDNFVSKIFSNTGIELYKVTF</sequence>
<dbReference type="GO" id="GO:0004132">
    <property type="term" value="F:dCMP deaminase activity"/>
    <property type="evidence" value="ECO:0007669"/>
    <property type="project" value="UniProtKB-EC"/>
</dbReference>
<dbReference type="PROSITE" id="PS51747">
    <property type="entry name" value="CYT_DCMP_DEAMINASES_2"/>
    <property type="match status" value="1"/>
</dbReference>
<dbReference type="Proteomes" id="UP000003163">
    <property type="component" value="Unassembled WGS sequence"/>
</dbReference>
<reference evidence="10 11" key="1">
    <citation type="submission" date="2011-08" db="EMBL/GenBank/DDBJ databases">
        <authorList>
            <person name="Liu Z.J."/>
            <person name="Shi F.L."/>
            <person name="Lu J.Q."/>
            <person name="Li M."/>
            <person name="Wang Z.L."/>
        </authorList>
    </citation>
    <scope>NUCLEOTIDE SEQUENCE [LARGE SCALE GENOMIC DNA]</scope>
    <source>
        <strain evidence="10 11">USNM 41457</strain>
    </source>
</reference>
<feature type="domain" description="CMP/dCMP-type deaminase" evidence="9">
    <location>
        <begin position="130"/>
        <end position="260"/>
    </location>
</feature>
<accession>J8ZWP6</accession>
<dbReference type="HOGENOM" id="CLU_047993_0_0_1"/>
<dbReference type="InParanoid" id="J8ZWP6"/>
<dbReference type="EC" id="3.5.4.12" evidence="7"/>
<dbReference type="GO" id="GO:0006231">
    <property type="term" value="P:dTMP biosynthetic process"/>
    <property type="evidence" value="ECO:0007669"/>
    <property type="project" value="EnsemblFungi"/>
</dbReference>
<evidence type="ECO:0000256" key="1">
    <source>
        <dbReference type="ARBA" id="ARBA00001947"/>
    </source>
</evidence>
<dbReference type="GO" id="GO:0008270">
    <property type="term" value="F:zinc ion binding"/>
    <property type="evidence" value="ECO:0007669"/>
    <property type="project" value="InterPro"/>
</dbReference>
<dbReference type="InterPro" id="IPR002125">
    <property type="entry name" value="CMP_dCMP_dom"/>
</dbReference>
<dbReference type="InterPro" id="IPR035105">
    <property type="entry name" value="Deoxycytidylate_deaminase_dom"/>
</dbReference>
<dbReference type="PANTHER" id="PTHR11086">
    <property type="entry name" value="DEOXYCYTIDYLATE DEAMINASE-RELATED"/>
    <property type="match status" value="1"/>
</dbReference>
<dbReference type="OMA" id="CASDVES"/>
<keyword evidence="5" id="KW-0378">Hydrolase</keyword>
<dbReference type="Pfam" id="PF00383">
    <property type="entry name" value="dCMP_cyt_deam_1"/>
    <property type="match status" value="1"/>
</dbReference>
<comment type="cofactor">
    <cofactor evidence="1">
        <name>Zn(2+)</name>
        <dbReference type="ChEBI" id="CHEBI:29105"/>
    </cofactor>
</comment>
<gene>
    <name evidence="10" type="ORF">EDEG_01649</name>
</gene>
<evidence type="ECO:0000259" key="9">
    <source>
        <dbReference type="PROSITE" id="PS51747"/>
    </source>
</evidence>
<keyword evidence="4" id="KW-0545">Nucleotide biosynthesis</keyword>
<comment type="similarity">
    <text evidence="2">Belongs to the cytidine and deoxycytidylate deaminase family.</text>
</comment>
<name>J8ZWP6_EDHAE</name>
<evidence type="ECO:0000256" key="5">
    <source>
        <dbReference type="ARBA" id="ARBA00022801"/>
    </source>
</evidence>
<evidence type="ECO:0000256" key="4">
    <source>
        <dbReference type="ARBA" id="ARBA00022727"/>
    </source>
</evidence>
<dbReference type="InterPro" id="IPR015517">
    <property type="entry name" value="dCMP_deaminase-rel"/>
</dbReference>
<keyword evidence="3" id="KW-0479">Metal-binding</keyword>
<organism evidence="10 11">
    <name type="scientific">Edhazardia aedis (strain USNM 41457)</name>
    <name type="common">Microsporidian parasite</name>
    <dbReference type="NCBI Taxonomy" id="1003232"/>
    <lineage>
        <taxon>Eukaryota</taxon>
        <taxon>Fungi</taxon>
        <taxon>Fungi incertae sedis</taxon>
        <taxon>Microsporidia</taxon>
        <taxon>Edhazardia</taxon>
    </lineage>
</organism>
<evidence type="ECO:0000256" key="7">
    <source>
        <dbReference type="ARBA" id="ARBA00038938"/>
    </source>
</evidence>
<dbReference type="PANTHER" id="PTHR11086:SF18">
    <property type="entry name" value="DEOXYCYTIDYLATE DEAMINASE"/>
    <property type="match status" value="1"/>
</dbReference>
<dbReference type="STRING" id="1003232.J8ZWP6"/>
<dbReference type="VEuPathDB" id="MicrosporidiaDB:EDEG_01649"/>
<evidence type="ECO:0000256" key="8">
    <source>
        <dbReference type="ARBA" id="ARBA00041763"/>
    </source>
</evidence>
<dbReference type="Gene3D" id="3.40.140.10">
    <property type="entry name" value="Cytidine Deaminase, domain 2"/>
    <property type="match status" value="1"/>
</dbReference>
<protein>
    <recommendedName>
        <fullName evidence="8">dCMP deaminase</fullName>
        <ecNumber evidence="7">3.5.4.12</ecNumber>
    </recommendedName>
    <alternativeName>
        <fullName evidence="8">dCMP deaminase</fullName>
    </alternativeName>
</protein>
<dbReference type="SUPFAM" id="SSF53927">
    <property type="entry name" value="Cytidine deaminase-like"/>
    <property type="match status" value="1"/>
</dbReference>
<dbReference type="GO" id="GO:0005737">
    <property type="term" value="C:cytoplasm"/>
    <property type="evidence" value="ECO:0007669"/>
    <property type="project" value="TreeGrafter"/>
</dbReference>
<evidence type="ECO:0000256" key="3">
    <source>
        <dbReference type="ARBA" id="ARBA00022723"/>
    </source>
</evidence>
<evidence type="ECO:0000313" key="11">
    <source>
        <dbReference type="Proteomes" id="UP000003163"/>
    </source>
</evidence>
<dbReference type="InterPro" id="IPR016192">
    <property type="entry name" value="APOBEC/CMP_deaminase_Zn-bd"/>
</dbReference>
<reference evidence="11" key="2">
    <citation type="submission" date="2015-07" db="EMBL/GenBank/DDBJ databases">
        <title>Contrasting host-pathogen interactions and genome evolution in two generalist and specialist microsporidian pathogens of mosquitoes.</title>
        <authorList>
            <consortium name="The Broad Institute Genomics Platform"/>
            <consortium name="The Broad Institute Genome Sequencing Center for Infectious Disease"/>
            <person name="Cuomo C.A."/>
            <person name="Sanscrainte N.D."/>
            <person name="Goldberg J.M."/>
            <person name="Heiman D."/>
            <person name="Young S."/>
            <person name="Zeng Q."/>
            <person name="Becnel J.J."/>
            <person name="Birren B.W."/>
        </authorList>
    </citation>
    <scope>NUCLEOTIDE SEQUENCE [LARGE SCALE GENOMIC DNA]</scope>
    <source>
        <strain evidence="11">USNM 41457</strain>
    </source>
</reference>
<dbReference type="AlphaFoldDB" id="J8ZWP6"/>
<proteinExistence type="inferred from homology"/>
<dbReference type="GO" id="GO:0006226">
    <property type="term" value="P:dUMP biosynthetic process"/>
    <property type="evidence" value="ECO:0007669"/>
    <property type="project" value="EnsemblFungi"/>
</dbReference>
<evidence type="ECO:0000313" key="10">
    <source>
        <dbReference type="EMBL" id="EJW04073.1"/>
    </source>
</evidence>
<dbReference type="InterPro" id="IPR016193">
    <property type="entry name" value="Cytidine_deaminase-like"/>
</dbReference>
<evidence type="ECO:0000256" key="6">
    <source>
        <dbReference type="ARBA" id="ARBA00022833"/>
    </source>
</evidence>
<dbReference type="EMBL" id="AFBI03000024">
    <property type="protein sequence ID" value="EJW04073.1"/>
    <property type="molecule type" value="Genomic_DNA"/>
</dbReference>